<dbReference type="SUPFAM" id="SSF46894">
    <property type="entry name" value="C-terminal effector domain of the bipartite response regulators"/>
    <property type="match status" value="1"/>
</dbReference>
<dbReference type="Pfam" id="PF00072">
    <property type="entry name" value="Response_reg"/>
    <property type="match status" value="1"/>
</dbReference>
<dbReference type="InterPro" id="IPR058245">
    <property type="entry name" value="NreC/VraR/RcsB-like_REC"/>
</dbReference>
<evidence type="ECO:0000256" key="4">
    <source>
        <dbReference type="ARBA" id="ARBA00023163"/>
    </source>
</evidence>
<evidence type="ECO:0000256" key="1">
    <source>
        <dbReference type="ARBA" id="ARBA00022553"/>
    </source>
</evidence>
<dbReference type="CDD" id="cd17535">
    <property type="entry name" value="REC_NarL-like"/>
    <property type="match status" value="1"/>
</dbReference>
<dbReference type="PRINTS" id="PR00038">
    <property type="entry name" value="HTHLUXR"/>
</dbReference>
<dbReference type="InterPro" id="IPR001789">
    <property type="entry name" value="Sig_transdc_resp-reg_receiver"/>
</dbReference>
<feature type="domain" description="HTH luxR-type" evidence="6">
    <location>
        <begin position="156"/>
        <end position="221"/>
    </location>
</feature>
<dbReference type="GO" id="GO:0003677">
    <property type="term" value="F:DNA binding"/>
    <property type="evidence" value="ECO:0007669"/>
    <property type="project" value="UniProtKB-KW"/>
</dbReference>
<dbReference type="SMART" id="SM00421">
    <property type="entry name" value="HTH_LUXR"/>
    <property type="match status" value="1"/>
</dbReference>
<reference evidence="8 9" key="1">
    <citation type="submission" date="2017-10" db="EMBL/GenBank/DDBJ databases">
        <title>Sedimentibacterium mangrovi gen. nov., sp. nov., a novel member of family Phyllobacteriacea isolated from mangrove sediment.</title>
        <authorList>
            <person name="Liao H."/>
            <person name="Tian Y."/>
        </authorList>
    </citation>
    <scope>NUCLEOTIDE SEQUENCE [LARGE SCALE GENOMIC DNA]</scope>
    <source>
        <strain evidence="8 9">X9-2-2</strain>
    </source>
</reference>
<dbReference type="PROSITE" id="PS50110">
    <property type="entry name" value="RESPONSE_REGULATORY"/>
    <property type="match status" value="1"/>
</dbReference>
<organism evidence="8 9">
    <name type="scientific">Zhengella mangrovi</name>
    <dbReference type="NCBI Taxonomy" id="1982044"/>
    <lineage>
        <taxon>Bacteria</taxon>
        <taxon>Pseudomonadati</taxon>
        <taxon>Pseudomonadota</taxon>
        <taxon>Alphaproteobacteria</taxon>
        <taxon>Hyphomicrobiales</taxon>
        <taxon>Notoacmeibacteraceae</taxon>
        <taxon>Zhengella</taxon>
    </lineage>
</organism>
<protein>
    <submittedName>
        <fullName evidence="8">DNA-binding response regulator</fullName>
    </submittedName>
</protein>
<comment type="caution">
    <text evidence="8">The sequence shown here is derived from an EMBL/GenBank/DDBJ whole genome shotgun (WGS) entry which is preliminary data.</text>
</comment>
<dbReference type="InterPro" id="IPR000792">
    <property type="entry name" value="Tscrpt_reg_LuxR_C"/>
</dbReference>
<dbReference type="PANTHER" id="PTHR43214">
    <property type="entry name" value="TWO-COMPONENT RESPONSE REGULATOR"/>
    <property type="match status" value="1"/>
</dbReference>
<dbReference type="SMART" id="SM00448">
    <property type="entry name" value="REC"/>
    <property type="match status" value="1"/>
</dbReference>
<evidence type="ECO:0000313" key="9">
    <source>
        <dbReference type="Proteomes" id="UP000221168"/>
    </source>
</evidence>
<dbReference type="GO" id="GO:0000160">
    <property type="term" value="P:phosphorelay signal transduction system"/>
    <property type="evidence" value="ECO:0007669"/>
    <property type="project" value="InterPro"/>
</dbReference>
<evidence type="ECO:0000259" key="6">
    <source>
        <dbReference type="PROSITE" id="PS50043"/>
    </source>
</evidence>
<dbReference type="InterPro" id="IPR016032">
    <property type="entry name" value="Sig_transdc_resp-reg_C-effctor"/>
</dbReference>
<evidence type="ECO:0000256" key="5">
    <source>
        <dbReference type="PROSITE-ProRule" id="PRU00169"/>
    </source>
</evidence>
<feature type="domain" description="Response regulatory" evidence="7">
    <location>
        <begin position="10"/>
        <end position="126"/>
    </location>
</feature>
<keyword evidence="4" id="KW-0804">Transcription</keyword>
<sequence>MPGPSRETADIILLEDSLPLLRRFARIIETWPHGRVIGAFSSVEQAIAAIGTTKVDILVADLNLPDGSGIDAIHALRSCHPEAHAVVVSVLSEGPTVLEAIKAGASGYILKDDTSFDFIHALEMTLDGKSPMSPTIARQIIESIRGAPDPAARESADQVKIHLTPRERDVLTAIARGFSCREVSEMLGLSVQTVPVHIRNIYRKLDATNRSEAVFEAQRQGLIQP</sequence>
<dbReference type="SUPFAM" id="SSF52172">
    <property type="entry name" value="CheY-like"/>
    <property type="match status" value="1"/>
</dbReference>
<proteinExistence type="predicted"/>
<dbReference type="OrthoDB" id="5292887at2"/>
<keyword evidence="3 8" id="KW-0238">DNA-binding</keyword>
<dbReference type="GO" id="GO:0006355">
    <property type="term" value="P:regulation of DNA-templated transcription"/>
    <property type="evidence" value="ECO:0007669"/>
    <property type="project" value="InterPro"/>
</dbReference>
<dbReference type="Proteomes" id="UP000221168">
    <property type="component" value="Unassembled WGS sequence"/>
</dbReference>
<dbReference type="PROSITE" id="PS50043">
    <property type="entry name" value="HTH_LUXR_2"/>
    <property type="match status" value="1"/>
</dbReference>
<evidence type="ECO:0000259" key="7">
    <source>
        <dbReference type="PROSITE" id="PS50110"/>
    </source>
</evidence>
<evidence type="ECO:0000256" key="3">
    <source>
        <dbReference type="ARBA" id="ARBA00023125"/>
    </source>
</evidence>
<name>A0A2G1QQI1_9HYPH</name>
<dbReference type="AlphaFoldDB" id="A0A2G1QQI1"/>
<keyword evidence="1 5" id="KW-0597">Phosphoprotein</keyword>
<dbReference type="InterPro" id="IPR011006">
    <property type="entry name" value="CheY-like_superfamily"/>
</dbReference>
<dbReference type="PANTHER" id="PTHR43214:SF41">
    <property type="entry name" value="NITRATE_NITRITE RESPONSE REGULATOR PROTEIN NARP"/>
    <property type="match status" value="1"/>
</dbReference>
<keyword evidence="2" id="KW-0805">Transcription regulation</keyword>
<evidence type="ECO:0000256" key="2">
    <source>
        <dbReference type="ARBA" id="ARBA00023015"/>
    </source>
</evidence>
<dbReference type="Pfam" id="PF00196">
    <property type="entry name" value="GerE"/>
    <property type="match status" value="1"/>
</dbReference>
<dbReference type="RefSeq" id="WP_099305995.1">
    <property type="nucleotide sequence ID" value="NZ_PDVP01000003.1"/>
</dbReference>
<evidence type="ECO:0000313" key="8">
    <source>
        <dbReference type="EMBL" id="PHP67827.1"/>
    </source>
</evidence>
<feature type="modified residue" description="4-aspartylphosphate" evidence="5">
    <location>
        <position position="61"/>
    </location>
</feature>
<dbReference type="InterPro" id="IPR039420">
    <property type="entry name" value="WalR-like"/>
</dbReference>
<dbReference type="EMBL" id="PDVP01000003">
    <property type="protein sequence ID" value="PHP67827.1"/>
    <property type="molecule type" value="Genomic_DNA"/>
</dbReference>
<dbReference type="Gene3D" id="3.40.50.2300">
    <property type="match status" value="1"/>
</dbReference>
<keyword evidence="9" id="KW-1185">Reference proteome</keyword>
<gene>
    <name evidence="8" type="ORF">CSC94_08660</name>
</gene>
<accession>A0A2G1QQI1</accession>
<dbReference type="CDD" id="cd06170">
    <property type="entry name" value="LuxR_C_like"/>
    <property type="match status" value="1"/>
</dbReference>